<evidence type="ECO:0000256" key="1">
    <source>
        <dbReference type="SAM" id="MobiDB-lite"/>
    </source>
</evidence>
<dbReference type="AlphaFoldDB" id="A0A6N2LYF0"/>
<evidence type="ECO:0000259" key="2">
    <source>
        <dbReference type="Pfam" id="PF11961"/>
    </source>
</evidence>
<dbReference type="PANTHER" id="PTHR31371">
    <property type="entry name" value="BNAC09G50660D PROTEIN"/>
    <property type="match status" value="1"/>
</dbReference>
<dbReference type="InterPro" id="IPR021864">
    <property type="entry name" value="DUF3475"/>
</dbReference>
<dbReference type="PANTHER" id="PTHR31371:SF4">
    <property type="entry name" value="DUF668 DOMAIN-CONTAINING PROTEIN"/>
    <property type="match status" value="1"/>
</dbReference>
<reference evidence="3" key="1">
    <citation type="submission" date="2019-03" db="EMBL/GenBank/DDBJ databases">
        <authorList>
            <person name="Mank J."/>
            <person name="Almeida P."/>
        </authorList>
    </citation>
    <scope>NUCLEOTIDE SEQUENCE</scope>
    <source>
        <strain evidence="3">78183</strain>
    </source>
</reference>
<dbReference type="Pfam" id="PF11961">
    <property type="entry name" value="DUF3475"/>
    <property type="match status" value="1"/>
</dbReference>
<accession>A0A6N2LYF0</accession>
<evidence type="ECO:0000313" key="3">
    <source>
        <dbReference type="EMBL" id="VFU45512.1"/>
    </source>
</evidence>
<proteinExistence type="predicted"/>
<feature type="domain" description="DUF3475" evidence="2">
    <location>
        <begin position="13"/>
        <end position="69"/>
    </location>
</feature>
<dbReference type="GO" id="GO:0045927">
    <property type="term" value="P:positive regulation of growth"/>
    <property type="evidence" value="ECO:0007669"/>
    <property type="project" value="InterPro"/>
</dbReference>
<dbReference type="EMBL" id="CAADRP010001620">
    <property type="protein sequence ID" value="VFU45512.1"/>
    <property type="molecule type" value="Genomic_DNA"/>
</dbReference>
<feature type="compositionally biased region" description="Polar residues" evidence="1">
    <location>
        <begin position="139"/>
        <end position="148"/>
    </location>
</feature>
<sequence>MIGCETVKEAIGVLANEVAGLMSKVVNLWNYLSDREIHRLREEIVSSVGAKRLVAEDHDYLMDLALSEILENFRLIAKSVVWLGRKCKDPHFLLLELPFLFCSNAIFNTSFGGYSTGTSGSTSGRAAEKYKISKKQPQPHHQSSSLHGKQSLLKTKGLSHAGPFKECMMSGSDSPVLLTCNSVVGGSFRLTSDYMKKT</sequence>
<feature type="region of interest" description="Disordered" evidence="1">
    <location>
        <begin position="125"/>
        <end position="148"/>
    </location>
</feature>
<gene>
    <name evidence="3" type="ORF">SVIM_LOCUS284939</name>
</gene>
<protein>
    <recommendedName>
        <fullName evidence="2">DUF3475 domain-containing protein</fullName>
    </recommendedName>
</protein>
<name>A0A6N2LYF0_SALVM</name>
<organism evidence="3">
    <name type="scientific">Salix viminalis</name>
    <name type="common">Common osier</name>
    <name type="synonym">Basket willow</name>
    <dbReference type="NCBI Taxonomy" id="40686"/>
    <lineage>
        <taxon>Eukaryota</taxon>
        <taxon>Viridiplantae</taxon>
        <taxon>Streptophyta</taxon>
        <taxon>Embryophyta</taxon>
        <taxon>Tracheophyta</taxon>
        <taxon>Spermatophyta</taxon>
        <taxon>Magnoliopsida</taxon>
        <taxon>eudicotyledons</taxon>
        <taxon>Gunneridae</taxon>
        <taxon>Pentapetalae</taxon>
        <taxon>rosids</taxon>
        <taxon>fabids</taxon>
        <taxon>Malpighiales</taxon>
        <taxon>Salicaceae</taxon>
        <taxon>Saliceae</taxon>
        <taxon>Salix</taxon>
    </lineage>
</organism>